<name>A0A1M5MUW1_9GAMM</name>
<dbReference type="GO" id="GO:0046872">
    <property type="term" value="F:metal ion binding"/>
    <property type="evidence" value="ECO:0007669"/>
    <property type="project" value="UniProtKB-KW"/>
</dbReference>
<comment type="cofactor">
    <cofactor evidence="1">
        <name>FAD</name>
        <dbReference type="ChEBI" id="CHEBI:57692"/>
    </cofactor>
</comment>
<proteinExistence type="inferred from homology"/>
<evidence type="ECO:0000256" key="2">
    <source>
        <dbReference type="ARBA" id="ARBA00022630"/>
    </source>
</evidence>
<sequence>MQTDASAQPRAPSLWSRVTAVTDYFAWPLRTSHYVELVNPLWASHSLQARVEKVWDETKDARTLTLRPGVNWRGHRAGQHARLGVPIGGMHYTRTYTISSAPERDDRCITITVKAIAGGRMSHHLVRQIKVGDYLPLGLPQGDFYLPDAQPVKPLFITAGSGITPAMSMLRALIAQQRLPDTAHIHYAPHEFDVIFGNELRAMAAQHPRYKLSLQLTQAISAGSAAERHFSAAQLDALCPDWREREVYACGPQSLLDALEQHWQGAGLSRRLHIERFRATQAPIPPDAVGGLVRFGKSGVQASADHLTPLLRVAEDAGMNPPHGCRMGICHTCNTRLLGGCVRDLRTGKLLNDVGAIVQTCVCAAAGDCELDL</sequence>
<dbReference type="SUPFAM" id="SSF54292">
    <property type="entry name" value="2Fe-2S ferredoxin-like"/>
    <property type="match status" value="1"/>
</dbReference>
<dbReference type="Pfam" id="PF00970">
    <property type="entry name" value="FAD_binding_6"/>
    <property type="match status" value="1"/>
</dbReference>
<keyword evidence="2" id="KW-0285">Flavoprotein</keyword>
<dbReference type="InterPro" id="IPR008333">
    <property type="entry name" value="Cbr1-like_FAD-bd_dom"/>
</dbReference>
<dbReference type="Gene3D" id="3.10.20.30">
    <property type="match status" value="1"/>
</dbReference>
<evidence type="ECO:0000256" key="3">
    <source>
        <dbReference type="ARBA" id="ARBA00022714"/>
    </source>
</evidence>
<evidence type="ECO:0000256" key="4">
    <source>
        <dbReference type="ARBA" id="ARBA00022723"/>
    </source>
</evidence>
<accession>A0A1M5MUW1</accession>
<dbReference type="InterPro" id="IPR012675">
    <property type="entry name" value="Beta-grasp_dom_sf"/>
</dbReference>
<dbReference type="CDD" id="cd06216">
    <property type="entry name" value="FNR_iron_sulfur_binding_2"/>
    <property type="match status" value="1"/>
</dbReference>
<evidence type="ECO:0000256" key="7">
    <source>
        <dbReference type="ARBA" id="ARBA00023004"/>
    </source>
</evidence>
<comment type="similarity">
    <text evidence="9">In the N-terminal section; belongs to the FAD-binding oxidoreductase type 6 family.</text>
</comment>
<keyword evidence="7" id="KW-0408">Iron</keyword>
<dbReference type="PROSITE" id="PS51384">
    <property type="entry name" value="FAD_FR"/>
    <property type="match status" value="1"/>
</dbReference>
<dbReference type="PANTHER" id="PTHR47354:SF6">
    <property type="entry name" value="NADH OXIDOREDUCTASE HCR"/>
    <property type="match status" value="1"/>
</dbReference>
<keyword evidence="12" id="KW-1185">Reference proteome</keyword>
<gene>
    <name evidence="11" type="ORF">SAMN04488068_1481</name>
</gene>
<evidence type="ECO:0000259" key="10">
    <source>
        <dbReference type="PROSITE" id="PS51384"/>
    </source>
</evidence>
<dbReference type="InterPro" id="IPR039261">
    <property type="entry name" value="FNR_nucleotide-bd"/>
</dbReference>
<dbReference type="PANTHER" id="PTHR47354">
    <property type="entry name" value="NADH OXIDOREDUCTASE HCR"/>
    <property type="match status" value="1"/>
</dbReference>
<evidence type="ECO:0000313" key="11">
    <source>
        <dbReference type="EMBL" id="SHG81150.1"/>
    </source>
</evidence>
<dbReference type="PRINTS" id="PR00410">
    <property type="entry name" value="PHEHYDRXLASE"/>
</dbReference>
<feature type="domain" description="FAD-binding FR-type" evidence="10">
    <location>
        <begin position="44"/>
        <end position="147"/>
    </location>
</feature>
<dbReference type="Pfam" id="PF00175">
    <property type="entry name" value="NAD_binding_1"/>
    <property type="match status" value="1"/>
</dbReference>
<evidence type="ECO:0000256" key="8">
    <source>
        <dbReference type="ARBA" id="ARBA00023014"/>
    </source>
</evidence>
<dbReference type="InterPro" id="IPR017927">
    <property type="entry name" value="FAD-bd_FR_type"/>
</dbReference>
<dbReference type="GO" id="GO:0016491">
    <property type="term" value="F:oxidoreductase activity"/>
    <property type="evidence" value="ECO:0007669"/>
    <property type="project" value="UniProtKB-KW"/>
</dbReference>
<dbReference type="RefSeq" id="WP_072896077.1">
    <property type="nucleotide sequence ID" value="NZ_FQWZ01000003.1"/>
</dbReference>
<dbReference type="InterPro" id="IPR001041">
    <property type="entry name" value="2Fe-2S_ferredoxin-type"/>
</dbReference>
<keyword evidence="6" id="KW-0560">Oxidoreductase</keyword>
<dbReference type="Gene3D" id="3.40.50.80">
    <property type="entry name" value="Nucleotide-binding domain of ferredoxin-NADP reductase (FNR) module"/>
    <property type="match status" value="1"/>
</dbReference>
<keyword evidence="4" id="KW-0479">Metal-binding</keyword>
<dbReference type="AlphaFoldDB" id="A0A1M5MUW1"/>
<evidence type="ECO:0000256" key="5">
    <source>
        <dbReference type="ARBA" id="ARBA00022827"/>
    </source>
</evidence>
<reference evidence="11 12" key="1">
    <citation type="submission" date="2016-11" db="EMBL/GenBank/DDBJ databases">
        <authorList>
            <person name="Jaros S."/>
            <person name="Januszkiewicz K."/>
            <person name="Wedrychowicz H."/>
        </authorList>
    </citation>
    <scope>NUCLEOTIDE SEQUENCE [LARGE SCALE GENOMIC DNA]</scope>
    <source>
        <strain evidence="11 12">CGMCC 1.7049</strain>
    </source>
</reference>
<dbReference type="EMBL" id="FQWZ01000003">
    <property type="protein sequence ID" value="SHG81150.1"/>
    <property type="molecule type" value="Genomic_DNA"/>
</dbReference>
<dbReference type="SUPFAM" id="SSF52343">
    <property type="entry name" value="Ferredoxin reductase-like, C-terminal NADP-linked domain"/>
    <property type="match status" value="1"/>
</dbReference>
<evidence type="ECO:0000256" key="9">
    <source>
        <dbReference type="ARBA" id="ARBA00061434"/>
    </source>
</evidence>
<dbReference type="Gene3D" id="2.40.30.10">
    <property type="entry name" value="Translation factors"/>
    <property type="match status" value="1"/>
</dbReference>
<dbReference type="SUPFAM" id="SSF63380">
    <property type="entry name" value="Riboflavin synthase domain-like"/>
    <property type="match status" value="1"/>
</dbReference>
<dbReference type="GO" id="GO:0051537">
    <property type="term" value="F:2 iron, 2 sulfur cluster binding"/>
    <property type="evidence" value="ECO:0007669"/>
    <property type="project" value="UniProtKB-KW"/>
</dbReference>
<keyword evidence="5" id="KW-0274">FAD</keyword>
<keyword evidence="3" id="KW-0001">2Fe-2S</keyword>
<dbReference type="STRING" id="490188.SAMN04488068_1481"/>
<evidence type="ECO:0000256" key="1">
    <source>
        <dbReference type="ARBA" id="ARBA00001974"/>
    </source>
</evidence>
<dbReference type="InterPro" id="IPR036010">
    <property type="entry name" value="2Fe-2S_ferredoxin-like_sf"/>
</dbReference>
<dbReference type="InterPro" id="IPR050415">
    <property type="entry name" value="MRET"/>
</dbReference>
<keyword evidence="8" id="KW-0411">Iron-sulfur</keyword>
<dbReference type="InterPro" id="IPR017938">
    <property type="entry name" value="Riboflavin_synthase-like_b-brl"/>
</dbReference>
<protein>
    <submittedName>
        <fullName evidence="11">Ferredoxin-NADP reductase</fullName>
    </submittedName>
</protein>
<dbReference type="Pfam" id="PF00111">
    <property type="entry name" value="Fer2"/>
    <property type="match status" value="1"/>
</dbReference>
<organism evidence="11 12">
    <name type="scientific">Hydrocarboniphaga daqingensis</name>
    <dbReference type="NCBI Taxonomy" id="490188"/>
    <lineage>
        <taxon>Bacteria</taxon>
        <taxon>Pseudomonadati</taxon>
        <taxon>Pseudomonadota</taxon>
        <taxon>Gammaproteobacteria</taxon>
        <taxon>Nevskiales</taxon>
        <taxon>Nevskiaceae</taxon>
        <taxon>Hydrocarboniphaga</taxon>
    </lineage>
</organism>
<dbReference type="Proteomes" id="UP000199758">
    <property type="component" value="Unassembled WGS sequence"/>
</dbReference>
<dbReference type="CDD" id="cd00207">
    <property type="entry name" value="fer2"/>
    <property type="match status" value="1"/>
</dbReference>
<evidence type="ECO:0000256" key="6">
    <source>
        <dbReference type="ARBA" id="ARBA00023002"/>
    </source>
</evidence>
<dbReference type="InterPro" id="IPR001433">
    <property type="entry name" value="OxRdtase_FAD/NAD-bd"/>
</dbReference>
<evidence type="ECO:0000313" key="12">
    <source>
        <dbReference type="Proteomes" id="UP000199758"/>
    </source>
</evidence>
<dbReference type="OrthoDB" id="9796486at2"/>